<evidence type="ECO:0000256" key="1">
    <source>
        <dbReference type="SAM" id="MobiDB-lite"/>
    </source>
</evidence>
<accession>A0ABD1ZEG2</accession>
<proteinExistence type="predicted"/>
<evidence type="ECO:0008006" key="5">
    <source>
        <dbReference type="Google" id="ProtNLM"/>
    </source>
</evidence>
<dbReference type="AlphaFoldDB" id="A0ABD1ZEG2"/>
<feature type="compositionally biased region" description="Low complexity" evidence="1">
    <location>
        <begin position="269"/>
        <end position="281"/>
    </location>
</feature>
<feature type="transmembrane region" description="Helical" evidence="2">
    <location>
        <begin position="35"/>
        <end position="57"/>
    </location>
</feature>
<protein>
    <recommendedName>
        <fullName evidence="5">Transmembrane protein</fullName>
    </recommendedName>
</protein>
<feature type="transmembrane region" description="Helical" evidence="2">
    <location>
        <begin position="12"/>
        <end position="29"/>
    </location>
</feature>
<keyword evidence="2" id="KW-1133">Transmembrane helix</keyword>
<dbReference type="EMBL" id="JBHFFA010000001">
    <property type="protein sequence ID" value="KAL2649735.1"/>
    <property type="molecule type" value="Genomic_DNA"/>
</dbReference>
<keyword evidence="4" id="KW-1185">Reference proteome</keyword>
<gene>
    <name evidence="3" type="ORF">R1flu_017863</name>
</gene>
<evidence type="ECO:0000313" key="3">
    <source>
        <dbReference type="EMBL" id="KAL2649735.1"/>
    </source>
</evidence>
<sequence>MREIQEQLWLAGKYGAVGLVVLTTLPVLLPSVLVLSVLFFTLVLPLVCGIAGFFYFLKYVAMVYHFHSGTRSHRPSAGDVSYCRRYVLSFRSRMVLLLDFFRKDTDPMEVLETDHEFEAVLLNNKSRGGIGMPGTSTGIEQFERREQESSNGEATMVFQTQDDQEGKVVETVLVHSGAYDASEMIRFIFAGEREDLEVASVSNPKSSLISSCTEPSNQSVYRLKEKKKLRGDELLKLSEGSRLECLTSADSCVGGPEGEFLERDGLNLSPGSSSGQSGPESMTLDYTSLEMFRPDDDSASEEETFELVANVPFGARRLSSKSVIRLDQEEAHRDLRFRSSRGMESDDDDDDGSSSEGMVDLDGPCPFQRFSRHPPLSCREPSVSEKRIGMVRSWRSSSAFSDDMYDSDEEMRLKQLTYDSGDRSTFREGQNEANVIWYYNVFADLT</sequence>
<keyword evidence="2" id="KW-0472">Membrane</keyword>
<feature type="compositionally biased region" description="Basic and acidic residues" evidence="1">
    <location>
        <begin position="335"/>
        <end position="344"/>
    </location>
</feature>
<feature type="region of interest" description="Disordered" evidence="1">
    <location>
        <begin position="335"/>
        <end position="364"/>
    </location>
</feature>
<evidence type="ECO:0000256" key="2">
    <source>
        <dbReference type="SAM" id="Phobius"/>
    </source>
</evidence>
<keyword evidence="2" id="KW-0812">Transmembrane</keyword>
<organism evidence="3 4">
    <name type="scientific">Riccia fluitans</name>
    <dbReference type="NCBI Taxonomy" id="41844"/>
    <lineage>
        <taxon>Eukaryota</taxon>
        <taxon>Viridiplantae</taxon>
        <taxon>Streptophyta</taxon>
        <taxon>Embryophyta</taxon>
        <taxon>Marchantiophyta</taxon>
        <taxon>Marchantiopsida</taxon>
        <taxon>Marchantiidae</taxon>
        <taxon>Marchantiales</taxon>
        <taxon>Ricciaceae</taxon>
        <taxon>Riccia</taxon>
    </lineage>
</organism>
<evidence type="ECO:0000313" key="4">
    <source>
        <dbReference type="Proteomes" id="UP001605036"/>
    </source>
</evidence>
<feature type="region of interest" description="Disordered" evidence="1">
    <location>
        <begin position="256"/>
        <end position="282"/>
    </location>
</feature>
<name>A0ABD1ZEG2_9MARC</name>
<comment type="caution">
    <text evidence="3">The sequence shown here is derived from an EMBL/GenBank/DDBJ whole genome shotgun (WGS) entry which is preliminary data.</text>
</comment>
<reference evidence="3 4" key="1">
    <citation type="submission" date="2024-09" db="EMBL/GenBank/DDBJ databases">
        <title>Chromosome-scale assembly of Riccia fluitans.</title>
        <authorList>
            <person name="Paukszto L."/>
            <person name="Sawicki J."/>
            <person name="Karawczyk K."/>
            <person name="Piernik-Szablinska J."/>
            <person name="Szczecinska M."/>
            <person name="Mazdziarz M."/>
        </authorList>
    </citation>
    <scope>NUCLEOTIDE SEQUENCE [LARGE SCALE GENOMIC DNA]</scope>
    <source>
        <strain evidence="3">Rf_01</strain>
        <tissue evidence="3">Aerial parts of the thallus</tissue>
    </source>
</reference>
<dbReference type="Proteomes" id="UP001605036">
    <property type="component" value="Unassembled WGS sequence"/>
</dbReference>